<organism evidence="2 3">
    <name type="scientific">Aphis glycines</name>
    <name type="common">Soybean aphid</name>
    <dbReference type="NCBI Taxonomy" id="307491"/>
    <lineage>
        <taxon>Eukaryota</taxon>
        <taxon>Metazoa</taxon>
        <taxon>Ecdysozoa</taxon>
        <taxon>Arthropoda</taxon>
        <taxon>Hexapoda</taxon>
        <taxon>Insecta</taxon>
        <taxon>Pterygota</taxon>
        <taxon>Neoptera</taxon>
        <taxon>Paraneoptera</taxon>
        <taxon>Hemiptera</taxon>
        <taxon>Sternorrhyncha</taxon>
        <taxon>Aphidomorpha</taxon>
        <taxon>Aphidoidea</taxon>
        <taxon>Aphididae</taxon>
        <taxon>Aphidini</taxon>
        <taxon>Aphis</taxon>
        <taxon>Aphis</taxon>
    </lineage>
</organism>
<proteinExistence type="predicted"/>
<feature type="coiled-coil region" evidence="1">
    <location>
        <begin position="837"/>
        <end position="864"/>
    </location>
</feature>
<keyword evidence="3" id="KW-1185">Reference proteome</keyword>
<dbReference type="PANTHER" id="PTHR16275">
    <property type="entry name" value="COILED-COIL DOMAIN-CONTAINING PROTEIN 40"/>
    <property type="match status" value="1"/>
</dbReference>
<evidence type="ECO:0000313" key="2">
    <source>
        <dbReference type="EMBL" id="KAE9532113.1"/>
    </source>
</evidence>
<dbReference type="PANTHER" id="PTHR16275:SF8">
    <property type="entry name" value="COILED-COIL DOMAIN-CONTAINING PROTEIN 40"/>
    <property type="match status" value="1"/>
</dbReference>
<sequence length="958" mass="113391">MTESTEVMNELENDMLTDEEEALENDNTHFMFIRDPADKSESYEYNQEMNSSCYSIGTETETYKNCSESIISLEQFENVNNENMTSQSTNNTLKNQQIVLASDNPIMAKIQNILKLQLLKQKENIKKEILTLSGVIKTKEKEKSSTVDLIKSANCRVTAQKKLLRDFHRMKVELETAKQKLKKSIEQQMQRYKEMFAKTADEEKKFSILKRQIECSRGFLNELTKYEKEQEITFNKCNQTKYQAKQYKKKLLNNQQKQDLLLLSLTQENLRLEDRIKQLGEQAEAKYNESELLRQKVMDNSIGLDAINKDNAKYTLLWNEVIICIQQCEKSSQKKIKDLQEEKCKYHTLLTEYYSYKRSSQDECRKNDELQHFLNKFTQNQNNLQNGFNTCLENFNHLRDKYFNILKMTEIQNQNLDEVIFEQQSIQNELNKLLRLKNNISNQKLMYEDQILEEYNNQSITDNYCQKIKSNILDLKKKNNDNESILVKIENDVCLDQIKLKQYRITTYNLEKQIKELTKDLDQQDLNIDTLDSKLKKLNTDIQIKSNMIESESKELESLKKKHEVGDVMTPQMQIDHVRSKINDVEKETNGIKQHCIQNQNQNVKLLNEKNKQIFELNKMREYDMQNLIKSRKLDYEIASLSKEVDQYKRTLTYMRNKVVIYNEVFGKNKGKSSQLLNENEWIQSSALVELKENEKQCLEYMDHLKSLQNELNEIKKTYIEKQRESKSWDAKVQSLIEIKTELKNKQGIFGDIDATQKEIHKKQIIESRLKKILDKIMMDLEKCISKRDTIYNKFAAKNIRSNSKNDTKQKLLKTLDDMRIMIRKIKTKCKKIDKDISDAQNYKMELECKLAHLSDKFTEVEQSTDDLIKSIKDMNALKLKNFYKLNYKQNRIKFLDDVRKEKYRLLIKSESKMNEVIMAQSLKNSNLITVVESLKNDFLYLDVELTRLLLTLKSIND</sequence>
<dbReference type="AlphaFoldDB" id="A0A6G0TFQ0"/>
<evidence type="ECO:0000313" key="3">
    <source>
        <dbReference type="Proteomes" id="UP000475862"/>
    </source>
</evidence>
<name>A0A6G0TFQ0_APHGL</name>
<dbReference type="OrthoDB" id="188741at2759"/>
<dbReference type="GO" id="GO:0035082">
    <property type="term" value="P:axoneme assembly"/>
    <property type="evidence" value="ECO:0007669"/>
    <property type="project" value="InterPro"/>
</dbReference>
<dbReference type="EMBL" id="VYZN01000040">
    <property type="protein sequence ID" value="KAE9532113.1"/>
    <property type="molecule type" value="Genomic_DNA"/>
</dbReference>
<evidence type="ECO:0008006" key="4">
    <source>
        <dbReference type="Google" id="ProtNLM"/>
    </source>
</evidence>
<dbReference type="InterPro" id="IPR037386">
    <property type="entry name" value="CCDC40"/>
</dbReference>
<keyword evidence="1" id="KW-0175">Coiled coil</keyword>
<comment type="caution">
    <text evidence="2">The sequence shown here is derived from an EMBL/GenBank/DDBJ whole genome shotgun (WGS) entry which is preliminary data.</text>
</comment>
<dbReference type="GO" id="GO:0005737">
    <property type="term" value="C:cytoplasm"/>
    <property type="evidence" value="ECO:0007669"/>
    <property type="project" value="TreeGrafter"/>
</dbReference>
<feature type="coiled-coil region" evidence="1">
    <location>
        <begin position="691"/>
        <end position="725"/>
    </location>
</feature>
<gene>
    <name evidence="2" type="ORF">AGLY_010315</name>
</gene>
<feature type="coiled-coil region" evidence="1">
    <location>
        <begin position="597"/>
        <end position="658"/>
    </location>
</feature>
<evidence type="ECO:0000256" key="1">
    <source>
        <dbReference type="SAM" id="Coils"/>
    </source>
</evidence>
<feature type="coiled-coil region" evidence="1">
    <location>
        <begin position="167"/>
        <end position="202"/>
    </location>
</feature>
<accession>A0A6G0TFQ0</accession>
<dbReference type="Proteomes" id="UP000475862">
    <property type="component" value="Unassembled WGS sequence"/>
</dbReference>
<feature type="coiled-coil region" evidence="1">
    <location>
        <begin position="500"/>
        <end position="562"/>
    </location>
</feature>
<reference evidence="2 3" key="1">
    <citation type="submission" date="2019-08" db="EMBL/GenBank/DDBJ databases">
        <title>The genome of the soybean aphid Biotype 1, its phylome, world population structure and adaptation to the North American continent.</title>
        <authorList>
            <person name="Giordano R."/>
            <person name="Donthu R.K."/>
            <person name="Hernandez A.G."/>
            <person name="Wright C.L."/>
            <person name="Zimin A.V."/>
        </authorList>
    </citation>
    <scope>NUCLEOTIDE SEQUENCE [LARGE SCALE GENOMIC DNA]</scope>
    <source>
        <tissue evidence="2">Whole aphids</tissue>
    </source>
</reference>
<protein>
    <recommendedName>
        <fullName evidence="4">Coiled-coil domain-containing protein 40</fullName>
    </recommendedName>
</protein>
<feature type="coiled-coil region" evidence="1">
    <location>
        <begin position="262"/>
        <end position="296"/>
    </location>
</feature>